<evidence type="ECO:0000313" key="2">
    <source>
        <dbReference type="Proteomes" id="UP000182692"/>
    </source>
</evidence>
<dbReference type="Proteomes" id="UP000182692">
    <property type="component" value="Unassembled WGS sequence"/>
</dbReference>
<accession>A0A1I5KMP6</accession>
<proteinExistence type="predicted"/>
<name>A0A1I5KMP6_9GAMM</name>
<reference evidence="1 2" key="1">
    <citation type="submission" date="2016-10" db="EMBL/GenBank/DDBJ databases">
        <authorList>
            <person name="de Groot N.N."/>
        </authorList>
    </citation>
    <scope>NUCLEOTIDE SEQUENCE [LARGE SCALE GENOMIC DNA]</scope>
    <source>
        <strain evidence="1 2">DSM 15893</strain>
    </source>
</reference>
<dbReference type="GeneID" id="40414970"/>
<evidence type="ECO:0000313" key="1">
    <source>
        <dbReference type="EMBL" id="SFO86320.1"/>
    </source>
</evidence>
<sequence length="53" mass="6150">MLSIPQSKDALEQAIRDAHAELMLDYRAVPEHMTPMKNVRTKIRRFKTGKGIR</sequence>
<organism evidence="1 2">
    <name type="scientific">Enterovibrio norvegicus DSM 15893</name>
    <dbReference type="NCBI Taxonomy" id="1121869"/>
    <lineage>
        <taxon>Bacteria</taxon>
        <taxon>Pseudomonadati</taxon>
        <taxon>Pseudomonadota</taxon>
        <taxon>Gammaproteobacteria</taxon>
        <taxon>Vibrionales</taxon>
        <taxon>Vibrionaceae</taxon>
        <taxon>Enterovibrio</taxon>
    </lineage>
</organism>
<dbReference type="EMBL" id="FOWR01000004">
    <property type="protein sequence ID" value="SFO86320.1"/>
    <property type="molecule type" value="Genomic_DNA"/>
</dbReference>
<dbReference type="RefSeq" id="WP_137071592.1">
    <property type="nucleotide sequence ID" value="NZ_FOWR01000004.1"/>
</dbReference>
<gene>
    <name evidence="1" type="ORF">SAMN03084138_00667</name>
</gene>
<dbReference type="OrthoDB" id="5347938at2"/>
<dbReference type="AlphaFoldDB" id="A0A1I5KMP6"/>
<protein>
    <submittedName>
        <fullName evidence="1">Uncharacterized protein</fullName>
    </submittedName>
</protein>